<dbReference type="InterPro" id="IPR001279">
    <property type="entry name" value="Metallo-B-lactamas"/>
</dbReference>
<sequence>MKMKFYGVRGSYPTPDARMMGYGGKTASVAFFNENSKGKTVPLFIDAGNGIVTAGQELMKGLFDGSVNTTFPILFTHLHPDHTEGFTFFAPNFLPQVTLYLLGMETLKKNVGAVLKQKMLPPTYPIEYRDLKSYRNHGVLSDGQRIAITASGIPIPYTDTAAKANKDELVYIVDVMQSFAPSHPQQGALYFKVTDAKTSKSVACIWDIESHTGGDMRVINFAKGCDYMIHDTQYTDEEYYSNKMIVQGFGHSTYNMAIENATKAGIGTLIPFHYNPNHTDEKLNEIFNNFKDKSILQFMAKEGMAIEI</sequence>
<dbReference type="eggNOG" id="COG1235">
    <property type="taxonomic scope" value="Bacteria"/>
</dbReference>
<protein>
    <submittedName>
        <fullName evidence="2">Metallo-beta-lactamase family protein</fullName>
    </submittedName>
</protein>
<dbReference type="STRING" id="545695.TREAZ_2599"/>
<dbReference type="RefSeq" id="WP_015712931.1">
    <property type="nucleotide sequence ID" value="NC_015577.1"/>
</dbReference>
<keyword evidence="3" id="KW-1185">Reference proteome</keyword>
<dbReference type="InParanoid" id="F5YEH0"/>
<gene>
    <name evidence="2" type="ordered locus">TREAZ_2599</name>
</gene>
<reference evidence="3" key="1">
    <citation type="submission" date="2009-12" db="EMBL/GenBank/DDBJ databases">
        <title>Complete sequence of Treponema azotonutricium strain ZAS-9.</title>
        <authorList>
            <person name="Tetu S.G."/>
            <person name="Matson E."/>
            <person name="Ren Q."/>
            <person name="Seshadri R."/>
            <person name="Elbourne L."/>
            <person name="Hassan K.A."/>
            <person name="Durkin A."/>
            <person name="Radune D."/>
            <person name="Mohamoud Y."/>
            <person name="Shay R."/>
            <person name="Jin S."/>
            <person name="Zhang X."/>
            <person name="Lucey K."/>
            <person name="Ballor N.R."/>
            <person name="Ottesen E."/>
            <person name="Rosenthal R."/>
            <person name="Allen A."/>
            <person name="Leadbetter J.R."/>
            <person name="Paulsen I.T."/>
        </authorList>
    </citation>
    <scope>NUCLEOTIDE SEQUENCE [LARGE SCALE GENOMIC DNA]</scope>
    <source>
        <strain evidence="3">ATCC BAA-888 / DSM 13862 / ZAS-9</strain>
    </source>
</reference>
<dbReference type="OrthoDB" id="9800940at2"/>
<dbReference type="SUPFAM" id="SSF56281">
    <property type="entry name" value="Metallo-hydrolase/oxidoreductase"/>
    <property type="match status" value="1"/>
</dbReference>
<name>F5YEH0_LEAAZ</name>
<dbReference type="Pfam" id="PF12706">
    <property type="entry name" value="Lactamase_B_2"/>
    <property type="match status" value="1"/>
</dbReference>
<organism evidence="2 3">
    <name type="scientific">Leadbettera azotonutricia (strain ATCC BAA-888 / DSM 13862 / ZAS-9)</name>
    <name type="common">Treponema azotonutricium</name>
    <dbReference type="NCBI Taxonomy" id="545695"/>
    <lineage>
        <taxon>Bacteria</taxon>
        <taxon>Pseudomonadati</taxon>
        <taxon>Spirochaetota</taxon>
        <taxon>Spirochaetia</taxon>
        <taxon>Spirochaetales</taxon>
        <taxon>Breznakiellaceae</taxon>
        <taxon>Leadbettera</taxon>
    </lineage>
</organism>
<proteinExistence type="predicted"/>
<accession>F5YEH0</accession>
<evidence type="ECO:0000313" key="3">
    <source>
        <dbReference type="Proteomes" id="UP000009222"/>
    </source>
</evidence>
<dbReference type="EMBL" id="CP001841">
    <property type="protein sequence ID" value="AEF80234.1"/>
    <property type="molecule type" value="Genomic_DNA"/>
</dbReference>
<evidence type="ECO:0000313" key="2">
    <source>
        <dbReference type="EMBL" id="AEF80234.1"/>
    </source>
</evidence>
<feature type="domain" description="Metallo-beta-lactamase" evidence="1">
    <location>
        <begin position="72"/>
        <end position="274"/>
    </location>
</feature>
<dbReference type="AlphaFoldDB" id="F5YEH0"/>
<evidence type="ECO:0000259" key="1">
    <source>
        <dbReference type="Pfam" id="PF12706"/>
    </source>
</evidence>
<dbReference type="Gene3D" id="3.60.15.10">
    <property type="entry name" value="Ribonuclease Z/Hydroxyacylglutathione hydrolase-like"/>
    <property type="match status" value="1"/>
</dbReference>
<dbReference type="KEGG" id="taz:TREAZ_2599"/>
<dbReference type="Proteomes" id="UP000009222">
    <property type="component" value="Chromosome"/>
</dbReference>
<dbReference type="InterPro" id="IPR036866">
    <property type="entry name" value="RibonucZ/Hydroxyglut_hydro"/>
</dbReference>
<dbReference type="HOGENOM" id="CLU_031317_1_0_12"/>
<reference evidence="2 3" key="2">
    <citation type="journal article" date="2011" name="ISME J.">
        <title>RNA-seq reveals cooperative metabolic interactions between two termite-gut spirochete species in co-culture.</title>
        <authorList>
            <person name="Rosenthal A.Z."/>
            <person name="Matson E.G."/>
            <person name="Eldar A."/>
            <person name="Leadbetter J.R."/>
        </authorList>
    </citation>
    <scope>NUCLEOTIDE SEQUENCE [LARGE SCALE GENOMIC DNA]</scope>
    <source>
        <strain evidence="3">ATCC BAA-888 / DSM 13862 / ZAS-9</strain>
    </source>
</reference>